<reference evidence="1 2" key="1">
    <citation type="journal article" date="2021" name="Nat. Commun.">
        <title>Incipient diploidization of the medicinal plant Perilla within 10,000 years.</title>
        <authorList>
            <person name="Zhang Y."/>
            <person name="Shen Q."/>
            <person name="Leng L."/>
            <person name="Zhang D."/>
            <person name="Chen S."/>
            <person name="Shi Y."/>
            <person name="Ning Z."/>
            <person name="Chen S."/>
        </authorList>
    </citation>
    <scope>NUCLEOTIDE SEQUENCE [LARGE SCALE GENOMIC DNA]</scope>
    <source>
        <strain evidence="2">cv. PC099</strain>
    </source>
</reference>
<comment type="caution">
    <text evidence="1">The sequence shown here is derived from an EMBL/GenBank/DDBJ whole genome shotgun (WGS) entry which is preliminary data.</text>
</comment>
<dbReference type="GO" id="GO:0010468">
    <property type="term" value="P:regulation of gene expression"/>
    <property type="evidence" value="ECO:0007669"/>
    <property type="project" value="InterPro"/>
</dbReference>
<accession>A0AAD4IWF3</accession>
<gene>
    <name evidence="1" type="ORF">C2S53_003846</name>
</gene>
<evidence type="ECO:0000313" key="2">
    <source>
        <dbReference type="Proteomes" id="UP001190926"/>
    </source>
</evidence>
<keyword evidence="2" id="KW-1185">Reference proteome</keyword>
<dbReference type="AlphaFoldDB" id="A0AAD4IWF3"/>
<evidence type="ECO:0000313" key="1">
    <source>
        <dbReference type="EMBL" id="KAH6822381.1"/>
    </source>
</evidence>
<dbReference type="InterPro" id="IPR039349">
    <property type="entry name" value="PRIN2"/>
</dbReference>
<dbReference type="EMBL" id="SDAM02001264">
    <property type="protein sequence ID" value="KAH6822381.1"/>
    <property type="molecule type" value="Genomic_DNA"/>
</dbReference>
<proteinExistence type="predicted"/>
<dbReference type="Proteomes" id="UP001190926">
    <property type="component" value="Unassembled WGS sequence"/>
</dbReference>
<name>A0AAD4IWF3_PERFH</name>
<organism evidence="1 2">
    <name type="scientific">Perilla frutescens var. hirtella</name>
    <name type="common">Perilla citriodora</name>
    <name type="synonym">Perilla setoyensis</name>
    <dbReference type="NCBI Taxonomy" id="608512"/>
    <lineage>
        <taxon>Eukaryota</taxon>
        <taxon>Viridiplantae</taxon>
        <taxon>Streptophyta</taxon>
        <taxon>Embryophyta</taxon>
        <taxon>Tracheophyta</taxon>
        <taxon>Spermatophyta</taxon>
        <taxon>Magnoliopsida</taxon>
        <taxon>eudicotyledons</taxon>
        <taxon>Gunneridae</taxon>
        <taxon>Pentapetalae</taxon>
        <taxon>asterids</taxon>
        <taxon>lamiids</taxon>
        <taxon>Lamiales</taxon>
        <taxon>Lamiaceae</taxon>
        <taxon>Nepetoideae</taxon>
        <taxon>Elsholtzieae</taxon>
        <taxon>Perilla</taxon>
    </lineage>
</organism>
<dbReference type="PANTHER" id="PTHR35987">
    <property type="entry name" value="PROTEIN PLASTID REDOX INSENSITIVE 2, CHLOROPLASTIC-RELATED"/>
    <property type="match status" value="1"/>
</dbReference>
<protein>
    <submittedName>
        <fullName evidence="1">Serine/Threonine-kinase</fullName>
    </submittedName>
</protein>
<dbReference type="PANTHER" id="PTHR35987:SF3">
    <property type="entry name" value="PROTEIN PLASTID REDOX INSENSITIVE 2-LIKE ISOFORM X1"/>
    <property type="match status" value="1"/>
</dbReference>
<sequence>MASLCNLALRPPPAFPAKKPVVGGTILSRSPAILRTPPRCLAAKTSSIIPKDIQSEKYVYPDPIPEFAAAETEKFKAELLKKLSKDKEAFGNDLQMVVDVCAEILGEFLNKDYGGPGTLLIEPFTDMMIALKEKNLPGAPLAARSSLLWAQYFIDQDWEFWNSKSHE</sequence>